<evidence type="ECO:0000313" key="2">
    <source>
        <dbReference type="EMBL" id="OAX42204.1"/>
    </source>
</evidence>
<dbReference type="OrthoDB" id="5569250at2759"/>
<evidence type="ECO:0000256" key="1">
    <source>
        <dbReference type="SAM" id="MobiDB-lite"/>
    </source>
</evidence>
<feature type="compositionally biased region" description="Basic and acidic residues" evidence="1">
    <location>
        <begin position="18"/>
        <end position="34"/>
    </location>
</feature>
<sequence>MKYTSDILGSDKPTTNSKRVESNEDRNNEKMKRTDDPISQSACHFLCGGQERCICYQIDCLCCGRCDRRHHILSRLPYAQWDHNSIFELEPGKEIEVEDEEIGIIDLEFTFDSPDRNTHYCLHGRAYNIFQAGSNTLLHQTRTLPSRKKTDQLVTKLYWPEESRQSEAEILEAVH</sequence>
<evidence type="ECO:0000313" key="3">
    <source>
        <dbReference type="Proteomes" id="UP000092154"/>
    </source>
</evidence>
<keyword evidence="3" id="KW-1185">Reference proteome</keyword>
<dbReference type="InParanoid" id="A0A1B7NBN4"/>
<dbReference type="EMBL" id="KV448162">
    <property type="protein sequence ID" value="OAX42204.1"/>
    <property type="molecule type" value="Genomic_DNA"/>
</dbReference>
<feature type="region of interest" description="Disordered" evidence="1">
    <location>
        <begin position="1"/>
        <end position="34"/>
    </location>
</feature>
<proteinExistence type="predicted"/>
<dbReference type="AlphaFoldDB" id="A0A1B7NBN4"/>
<name>A0A1B7NBN4_9AGAM</name>
<dbReference type="Proteomes" id="UP000092154">
    <property type="component" value="Unassembled WGS sequence"/>
</dbReference>
<protein>
    <submittedName>
        <fullName evidence="2">Uncharacterized protein</fullName>
    </submittedName>
</protein>
<reference evidence="2 3" key="1">
    <citation type="submission" date="2016-06" db="EMBL/GenBank/DDBJ databases">
        <title>Comparative genomics of the ectomycorrhizal sister species Rhizopogon vinicolor and Rhizopogon vesiculosus (Basidiomycota: Boletales) reveals a divergence of the mating type B locus.</title>
        <authorList>
            <consortium name="DOE Joint Genome Institute"/>
            <person name="Mujic A.B."/>
            <person name="Kuo A."/>
            <person name="Tritt A."/>
            <person name="Lipzen A."/>
            <person name="Chen C."/>
            <person name="Johnson J."/>
            <person name="Sharma A."/>
            <person name="Barry K."/>
            <person name="Grigoriev I.V."/>
            <person name="Spatafora J.W."/>
        </authorList>
    </citation>
    <scope>NUCLEOTIDE SEQUENCE [LARGE SCALE GENOMIC DNA]</scope>
    <source>
        <strain evidence="2 3">AM-OR11-026</strain>
    </source>
</reference>
<accession>A0A1B7NBN4</accession>
<organism evidence="2 3">
    <name type="scientific">Rhizopogon vinicolor AM-OR11-026</name>
    <dbReference type="NCBI Taxonomy" id="1314800"/>
    <lineage>
        <taxon>Eukaryota</taxon>
        <taxon>Fungi</taxon>
        <taxon>Dikarya</taxon>
        <taxon>Basidiomycota</taxon>
        <taxon>Agaricomycotina</taxon>
        <taxon>Agaricomycetes</taxon>
        <taxon>Agaricomycetidae</taxon>
        <taxon>Boletales</taxon>
        <taxon>Suillineae</taxon>
        <taxon>Rhizopogonaceae</taxon>
        <taxon>Rhizopogon</taxon>
    </lineage>
</organism>
<gene>
    <name evidence="2" type="ORF">K503DRAFT_767017</name>
</gene>